<comment type="subcellular location">
    <subcellularLocation>
        <location evidence="1">Cell membrane</location>
        <topology evidence="1">Peripheral membrane protein</topology>
    </subcellularLocation>
</comment>
<gene>
    <name evidence="7" type="ORF">FCK90_03870</name>
</gene>
<reference evidence="7 8" key="1">
    <citation type="submission" date="2019-05" db="EMBL/GenBank/DDBJ databases">
        <title>Kocuria coralli sp. nov., a novel actinobacterium isolated from coral reef seawater.</title>
        <authorList>
            <person name="Li J."/>
        </authorList>
    </citation>
    <scope>NUCLEOTIDE SEQUENCE [LARGE SCALE GENOMIC DNA]</scope>
    <source>
        <strain evidence="7 8">SCSIO 13007</strain>
    </source>
</reference>
<evidence type="ECO:0000313" key="7">
    <source>
        <dbReference type="EMBL" id="KAA9395057.1"/>
    </source>
</evidence>
<keyword evidence="4 7" id="KW-0067">ATP-binding</keyword>
<dbReference type="OrthoDB" id="9804819at2"/>
<dbReference type="InterPro" id="IPR003593">
    <property type="entry name" value="AAA+_ATPase"/>
</dbReference>
<evidence type="ECO:0000256" key="2">
    <source>
        <dbReference type="ARBA" id="ARBA00022448"/>
    </source>
</evidence>
<dbReference type="SUPFAM" id="SSF52540">
    <property type="entry name" value="P-loop containing nucleoside triphosphate hydrolases"/>
    <property type="match status" value="1"/>
</dbReference>
<keyword evidence="5" id="KW-0046">Antibiotic resistance</keyword>
<feature type="domain" description="ABC transporter" evidence="6">
    <location>
        <begin position="16"/>
        <end position="246"/>
    </location>
</feature>
<dbReference type="SMART" id="SM00382">
    <property type="entry name" value="AAA"/>
    <property type="match status" value="1"/>
</dbReference>
<proteinExistence type="predicted"/>
<dbReference type="PANTHER" id="PTHR42711">
    <property type="entry name" value="ABC TRANSPORTER ATP-BINDING PROTEIN"/>
    <property type="match status" value="1"/>
</dbReference>
<dbReference type="InterPro" id="IPR050763">
    <property type="entry name" value="ABC_transporter_ATP-binding"/>
</dbReference>
<dbReference type="Gene3D" id="3.40.50.300">
    <property type="entry name" value="P-loop containing nucleotide triphosphate hydrolases"/>
    <property type="match status" value="1"/>
</dbReference>
<dbReference type="InterPro" id="IPR017871">
    <property type="entry name" value="ABC_transporter-like_CS"/>
</dbReference>
<keyword evidence="2" id="KW-0813">Transport</keyword>
<evidence type="ECO:0000256" key="1">
    <source>
        <dbReference type="ARBA" id="ARBA00004202"/>
    </source>
</evidence>
<accession>A0A5J5KZ79</accession>
<evidence type="ECO:0000256" key="5">
    <source>
        <dbReference type="ARBA" id="ARBA00023251"/>
    </source>
</evidence>
<protein>
    <submittedName>
        <fullName evidence="7">ATP-binding cassette domain-containing protein</fullName>
    </submittedName>
</protein>
<dbReference type="GO" id="GO:0005524">
    <property type="term" value="F:ATP binding"/>
    <property type="evidence" value="ECO:0007669"/>
    <property type="project" value="UniProtKB-KW"/>
</dbReference>
<dbReference type="PROSITE" id="PS50893">
    <property type="entry name" value="ABC_TRANSPORTER_2"/>
    <property type="match status" value="1"/>
</dbReference>
<name>A0A5J5KZ79_9MICC</name>
<keyword evidence="8" id="KW-1185">Reference proteome</keyword>
<keyword evidence="3" id="KW-0547">Nucleotide-binding</keyword>
<dbReference type="AlphaFoldDB" id="A0A5J5KZ79"/>
<dbReference type="PANTHER" id="PTHR42711:SF19">
    <property type="entry name" value="DOXORUBICIN RESISTANCE ATP-BINDING PROTEIN DRRA"/>
    <property type="match status" value="1"/>
</dbReference>
<dbReference type="GO" id="GO:0016887">
    <property type="term" value="F:ATP hydrolysis activity"/>
    <property type="evidence" value="ECO:0007669"/>
    <property type="project" value="InterPro"/>
</dbReference>
<dbReference type="Pfam" id="PF00005">
    <property type="entry name" value="ABC_tran"/>
    <property type="match status" value="1"/>
</dbReference>
<dbReference type="GO" id="GO:0046677">
    <property type="term" value="P:response to antibiotic"/>
    <property type="evidence" value="ECO:0007669"/>
    <property type="project" value="UniProtKB-KW"/>
</dbReference>
<evidence type="ECO:0000313" key="8">
    <source>
        <dbReference type="Proteomes" id="UP000325957"/>
    </source>
</evidence>
<dbReference type="InterPro" id="IPR027417">
    <property type="entry name" value="P-loop_NTPase"/>
</dbReference>
<dbReference type="GO" id="GO:0005886">
    <property type="term" value="C:plasma membrane"/>
    <property type="evidence" value="ECO:0007669"/>
    <property type="project" value="UniProtKB-SubCell"/>
</dbReference>
<sequence>MTTGQSTQTPNTDVAVQALGLQIEYPERTVMRDLNLSAPAGRVTAVLGRNGAGKTTLVRAIATLQPYRAGSLRVLGHEVKDEAQTVRGIVGLAGQHAAVVAELTGVENLRMVARLYGLSPREARQAAAGVIDGFALSEFVDRRVSTYSGGQRRRLDLAATFVNRPSLLLLDEPTTGLDPHSRNSLWETIRSLPLNGTSVLLTTQYLEEAQRLADEVVIIDEGRVIQAGTPNQLRRTMASTTLSLVTHAPLSSDQAKALAERLRGEIRDLGDNELTVTGQFDLDAAHRAVTEQGILDITEFSVSPPTLDDVFLSMTGSEASP</sequence>
<organism evidence="7 8">
    <name type="scientific">Kocuria coralli</name>
    <dbReference type="NCBI Taxonomy" id="1461025"/>
    <lineage>
        <taxon>Bacteria</taxon>
        <taxon>Bacillati</taxon>
        <taxon>Actinomycetota</taxon>
        <taxon>Actinomycetes</taxon>
        <taxon>Micrococcales</taxon>
        <taxon>Micrococcaceae</taxon>
        <taxon>Kocuria</taxon>
    </lineage>
</organism>
<dbReference type="Proteomes" id="UP000325957">
    <property type="component" value="Unassembled WGS sequence"/>
</dbReference>
<evidence type="ECO:0000256" key="3">
    <source>
        <dbReference type="ARBA" id="ARBA00022741"/>
    </source>
</evidence>
<dbReference type="PROSITE" id="PS00211">
    <property type="entry name" value="ABC_TRANSPORTER_1"/>
    <property type="match status" value="1"/>
</dbReference>
<evidence type="ECO:0000256" key="4">
    <source>
        <dbReference type="ARBA" id="ARBA00022840"/>
    </source>
</evidence>
<dbReference type="InterPro" id="IPR003439">
    <property type="entry name" value="ABC_transporter-like_ATP-bd"/>
</dbReference>
<evidence type="ECO:0000259" key="6">
    <source>
        <dbReference type="PROSITE" id="PS50893"/>
    </source>
</evidence>
<dbReference type="EMBL" id="SZWF01000003">
    <property type="protein sequence ID" value="KAA9395057.1"/>
    <property type="molecule type" value="Genomic_DNA"/>
</dbReference>
<comment type="caution">
    <text evidence="7">The sequence shown here is derived from an EMBL/GenBank/DDBJ whole genome shotgun (WGS) entry which is preliminary data.</text>
</comment>